<feature type="signal peptide" evidence="1">
    <location>
        <begin position="1"/>
        <end position="23"/>
    </location>
</feature>
<dbReference type="Proteomes" id="UP000037566">
    <property type="component" value="Unassembled WGS sequence"/>
</dbReference>
<dbReference type="OrthoDB" id="7282047at2"/>
<dbReference type="EMBL" id="LHUQ01000001">
    <property type="protein sequence ID" value="KON66163.1"/>
    <property type="molecule type" value="Genomic_DNA"/>
</dbReference>
<protein>
    <recommendedName>
        <fullName evidence="4">EF-hand domain-containing protein</fullName>
    </recommendedName>
</protein>
<dbReference type="STRING" id="33995.KOEU_01360"/>
<dbReference type="AlphaFoldDB" id="A0A0M0ELS6"/>
<name>A0A0M0ELS6_KOMEU</name>
<evidence type="ECO:0000256" key="1">
    <source>
        <dbReference type="SAM" id="SignalP"/>
    </source>
</evidence>
<evidence type="ECO:0008006" key="4">
    <source>
        <dbReference type="Google" id="ProtNLM"/>
    </source>
</evidence>
<evidence type="ECO:0000313" key="2">
    <source>
        <dbReference type="EMBL" id="KON66163.1"/>
    </source>
</evidence>
<organism evidence="2 3">
    <name type="scientific">Komagataeibacter europaeus</name>
    <name type="common">Gluconacetobacter europaeus</name>
    <dbReference type="NCBI Taxonomy" id="33995"/>
    <lineage>
        <taxon>Bacteria</taxon>
        <taxon>Pseudomonadati</taxon>
        <taxon>Pseudomonadota</taxon>
        <taxon>Alphaproteobacteria</taxon>
        <taxon>Acetobacterales</taxon>
        <taxon>Acetobacteraceae</taxon>
        <taxon>Komagataeibacter</taxon>
    </lineage>
</organism>
<reference evidence="2" key="1">
    <citation type="submission" date="2015-08" db="EMBL/GenBank/DDBJ databases">
        <title>Draft genome sequence of Komagataeibacter europaeus CECT 8546 a cellulose producer strain from vinegar produced by the traditional method.</title>
        <authorList>
            <person name="Poehlein A."/>
            <person name="Valera M.J."/>
            <person name="Haack F.S."/>
            <person name="Mas A."/>
            <person name="Daniel R."/>
            <person name="Streit W.R."/>
            <person name="Mateo E."/>
        </authorList>
    </citation>
    <scope>NUCLEOTIDE SEQUENCE [LARGE SCALE GENOMIC DNA]</scope>
    <source>
        <strain evidence="2">CECT 8546</strain>
    </source>
</reference>
<dbReference type="RefSeq" id="WP_053322710.1">
    <property type="nucleotide sequence ID" value="NZ_LHUQ01000001.1"/>
</dbReference>
<accession>A0A0M0ELS6</accession>
<keyword evidence="1" id="KW-0732">Signal</keyword>
<comment type="caution">
    <text evidence="2">The sequence shown here is derived from an EMBL/GenBank/DDBJ whole genome shotgun (WGS) entry which is preliminary data.</text>
</comment>
<dbReference type="PATRIC" id="fig|33995.3.peg.142"/>
<keyword evidence="3" id="KW-1185">Reference proteome</keyword>
<sequence>MNRARFLWLATVGLATGGSPAHAHRLDEYLQATVIDVTRQHIAVTLQLTPGVDVASGVIHQIDGNGDGILSPQEQQAYVARVRQGLSVAINGNPAVLTTAGAAFPSVATLRTGSGVISLRFHITTRLTPDTYRLTYANHGMGTDTVYLVNGLLPHDPAIHVERQQRSVNQSTYELDFTVAP</sequence>
<evidence type="ECO:0000313" key="3">
    <source>
        <dbReference type="Proteomes" id="UP000037566"/>
    </source>
</evidence>
<gene>
    <name evidence="2" type="ORF">KOEU_01360</name>
</gene>
<proteinExistence type="predicted"/>
<feature type="chain" id="PRO_5005598165" description="EF-hand domain-containing protein" evidence="1">
    <location>
        <begin position="24"/>
        <end position="181"/>
    </location>
</feature>